<evidence type="ECO:0000313" key="2">
    <source>
        <dbReference type="EnsemblPlants" id="MELO3C030194.2.1"/>
    </source>
</evidence>
<name>A0A9I9E8A4_CUCME</name>
<feature type="region of interest" description="Disordered" evidence="1">
    <location>
        <begin position="67"/>
        <end position="95"/>
    </location>
</feature>
<accession>A0A9I9E8A4</accession>
<dbReference type="Gramene" id="MELO3C030194.2.1">
    <property type="protein sequence ID" value="MELO3C030194.2.1"/>
    <property type="gene ID" value="MELO3C030194.2"/>
</dbReference>
<reference evidence="2" key="1">
    <citation type="submission" date="2023-03" db="UniProtKB">
        <authorList>
            <consortium name="EnsemblPlants"/>
        </authorList>
    </citation>
    <scope>IDENTIFICATION</scope>
</reference>
<dbReference type="EnsemblPlants" id="MELO3C030194.2.1">
    <property type="protein sequence ID" value="MELO3C030194.2.1"/>
    <property type="gene ID" value="MELO3C030194.2"/>
</dbReference>
<feature type="compositionally biased region" description="Basic residues" evidence="1">
    <location>
        <begin position="74"/>
        <end position="85"/>
    </location>
</feature>
<organism evidence="2">
    <name type="scientific">Cucumis melo</name>
    <name type="common">Muskmelon</name>
    <dbReference type="NCBI Taxonomy" id="3656"/>
    <lineage>
        <taxon>Eukaryota</taxon>
        <taxon>Viridiplantae</taxon>
        <taxon>Streptophyta</taxon>
        <taxon>Embryophyta</taxon>
        <taxon>Tracheophyta</taxon>
        <taxon>Spermatophyta</taxon>
        <taxon>Magnoliopsida</taxon>
        <taxon>eudicotyledons</taxon>
        <taxon>Gunneridae</taxon>
        <taxon>Pentapetalae</taxon>
        <taxon>rosids</taxon>
        <taxon>fabids</taxon>
        <taxon>Cucurbitales</taxon>
        <taxon>Cucurbitaceae</taxon>
        <taxon>Benincaseae</taxon>
        <taxon>Cucumis</taxon>
    </lineage>
</organism>
<proteinExistence type="predicted"/>
<protein>
    <submittedName>
        <fullName evidence="2">Uncharacterized protein</fullName>
    </submittedName>
</protein>
<sequence length="95" mass="10960">MANFMGFVRRTNKIVDQRVARVTIHSRKCQRSPIDIDTSITRNPKISSSSNRRRCLPLANRRAAAVAKPCTSVSRRRRRRLRQRIVGRQNSSRSA</sequence>
<dbReference type="AlphaFoldDB" id="A0A9I9E8A4"/>
<evidence type="ECO:0000256" key="1">
    <source>
        <dbReference type="SAM" id="MobiDB-lite"/>
    </source>
</evidence>